<keyword evidence="12" id="KW-1185">Reference proteome</keyword>
<dbReference type="InterPro" id="IPR018501">
    <property type="entry name" value="DDT_dom"/>
</dbReference>
<dbReference type="SMART" id="SM00297">
    <property type="entry name" value="BROMO"/>
    <property type="match status" value="1"/>
</dbReference>
<evidence type="ECO:0000313" key="11">
    <source>
        <dbReference type="EMBL" id="RZC38597.1"/>
    </source>
</evidence>
<name>A0A482W1T9_ASBVE</name>
<evidence type="ECO:0000256" key="3">
    <source>
        <dbReference type="ARBA" id="ARBA00023242"/>
    </source>
</evidence>
<organism evidence="11 12">
    <name type="scientific">Asbolus verrucosus</name>
    <name type="common">Desert ironclad beetle</name>
    <dbReference type="NCBI Taxonomy" id="1661398"/>
    <lineage>
        <taxon>Eukaryota</taxon>
        <taxon>Metazoa</taxon>
        <taxon>Ecdysozoa</taxon>
        <taxon>Arthropoda</taxon>
        <taxon>Hexapoda</taxon>
        <taxon>Insecta</taxon>
        <taxon>Pterygota</taxon>
        <taxon>Neoptera</taxon>
        <taxon>Endopterygota</taxon>
        <taxon>Coleoptera</taxon>
        <taxon>Polyphaga</taxon>
        <taxon>Cucujiformia</taxon>
        <taxon>Tenebrionidae</taxon>
        <taxon>Pimeliinae</taxon>
        <taxon>Asbolus</taxon>
    </lineage>
</organism>
<dbReference type="GO" id="GO:0006355">
    <property type="term" value="P:regulation of DNA-templated transcription"/>
    <property type="evidence" value="ECO:0007669"/>
    <property type="project" value="TreeGrafter"/>
</dbReference>
<evidence type="ECO:0000259" key="9">
    <source>
        <dbReference type="PROSITE" id="PS50827"/>
    </source>
</evidence>
<evidence type="ECO:0000256" key="7">
    <source>
        <dbReference type="SAM" id="MobiDB-lite"/>
    </source>
</evidence>
<dbReference type="InterPro" id="IPR036427">
    <property type="entry name" value="Bromodomain-like_sf"/>
</dbReference>
<evidence type="ECO:0000256" key="6">
    <source>
        <dbReference type="SAM" id="Coils"/>
    </source>
</evidence>
<dbReference type="Pfam" id="PF10537">
    <property type="entry name" value="WAC_Acf1_DNA_bd"/>
    <property type="match status" value="1"/>
</dbReference>
<dbReference type="Gene3D" id="1.20.920.10">
    <property type="entry name" value="Bromodomain-like"/>
    <property type="match status" value="1"/>
</dbReference>
<feature type="coiled-coil region" evidence="6">
    <location>
        <begin position="459"/>
        <end position="493"/>
    </location>
</feature>
<dbReference type="SMART" id="SM00571">
    <property type="entry name" value="DDT"/>
    <property type="match status" value="1"/>
</dbReference>
<evidence type="ECO:0000256" key="4">
    <source>
        <dbReference type="PROSITE-ProRule" id="PRU00035"/>
    </source>
</evidence>
<gene>
    <name evidence="11" type="ORF">BDFB_004174</name>
</gene>
<evidence type="ECO:0000259" key="10">
    <source>
        <dbReference type="PROSITE" id="PS51136"/>
    </source>
</evidence>
<dbReference type="EMBL" id="QDEB01041764">
    <property type="protein sequence ID" value="RZC38597.1"/>
    <property type="molecule type" value="Genomic_DNA"/>
</dbReference>
<dbReference type="GO" id="GO:0006338">
    <property type="term" value="P:chromatin remodeling"/>
    <property type="evidence" value="ECO:0007669"/>
    <property type="project" value="InterPro"/>
</dbReference>
<feature type="region of interest" description="Disordered" evidence="7">
    <location>
        <begin position="562"/>
        <end position="588"/>
    </location>
</feature>
<dbReference type="GO" id="GO:0031445">
    <property type="term" value="P:regulation of heterochromatin formation"/>
    <property type="evidence" value="ECO:0007669"/>
    <property type="project" value="TreeGrafter"/>
</dbReference>
<feature type="non-terminal residue" evidence="11">
    <location>
        <position position="733"/>
    </location>
</feature>
<accession>A0A482W1T9</accession>
<feature type="domain" description="DDT" evidence="9">
    <location>
        <begin position="358"/>
        <end position="423"/>
    </location>
</feature>
<dbReference type="GO" id="GO:0000228">
    <property type="term" value="C:nuclear chromosome"/>
    <property type="evidence" value="ECO:0007669"/>
    <property type="project" value="TreeGrafter"/>
</dbReference>
<feature type="domain" description="WAC" evidence="10">
    <location>
        <begin position="22"/>
        <end position="130"/>
    </location>
</feature>
<dbReference type="Pfam" id="PF00439">
    <property type="entry name" value="Bromodomain"/>
    <property type="match status" value="1"/>
</dbReference>
<dbReference type="GO" id="GO:0045740">
    <property type="term" value="P:positive regulation of DNA replication"/>
    <property type="evidence" value="ECO:0007669"/>
    <property type="project" value="TreeGrafter"/>
</dbReference>
<evidence type="ECO:0000256" key="5">
    <source>
        <dbReference type="PROSITE-ProRule" id="PRU00475"/>
    </source>
</evidence>
<protein>
    <submittedName>
        <fullName evidence="11">Bromodomain adjacent to zinc finger domain protein 1A</fullName>
    </submittedName>
</protein>
<dbReference type="GO" id="GO:0003677">
    <property type="term" value="F:DNA binding"/>
    <property type="evidence" value="ECO:0007669"/>
    <property type="project" value="TreeGrafter"/>
</dbReference>
<feature type="coiled-coil region" evidence="6">
    <location>
        <begin position="285"/>
        <end position="322"/>
    </location>
</feature>
<feature type="domain" description="Bromo" evidence="8">
    <location>
        <begin position="663"/>
        <end position="733"/>
    </location>
</feature>
<keyword evidence="3 5" id="KW-0539">Nucleus</keyword>
<dbReference type="InterPro" id="IPR013136">
    <property type="entry name" value="WSTF_Acf1_Cbp146"/>
</dbReference>
<dbReference type="PANTHER" id="PTHR46510">
    <property type="entry name" value="BROMODOMAIN ADJACENT TO ZINC FINGER DOMAIN PROTEIN 1A"/>
    <property type="match status" value="1"/>
</dbReference>
<comment type="subcellular location">
    <subcellularLocation>
        <location evidence="1 5">Nucleus</location>
    </subcellularLocation>
</comment>
<keyword evidence="2 4" id="KW-0103">Bromodomain</keyword>
<dbReference type="PROSITE" id="PS50014">
    <property type="entry name" value="BROMODOMAIN_2"/>
    <property type="match status" value="1"/>
</dbReference>
<dbReference type="OrthoDB" id="332390at2759"/>
<dbReference type="Proteomes" id="UP000292052">
    <property type="component" value="Unassembled WGS sequence"/>
</dbReference>
<evidence type="ECO:0000259" key="8">
    <source>
        <dbReference type="PROSITE" id="PS50014"/>
    </source>
</evidence>
<dbReference type="AlphaFoldDB" id="A0A482W1T9"/>
<evidence type="ECO:0000256" key="2">
    <source>
        <dbReference type="ARBA" id="ARBA00023117"/>
    </source>
</evidence>
<keyword evidence="6" id="KW-0175">Coiled coil</keyword>
<dbReference type="Pfam" id="PF02791">
    <property type="entry name" value="DDT"/>
    <property type="match status" value="1"/>
</dbReference>
<dbReference type="GO" id="GO:0008623">
    <property type="term" value="C:CHRAC"/>
    <property type="evidence" value="ECO:0007669"/>
    <property type="project" value="TreeGrafter"/>
</dbReference>
<dbReference type="STRING" id="1661398.A0A482W1T9"/>
<dbReference type="PANTHER" id="PTHR46510:SF1">
    <property type="entry name" value="BROMODOMAIN ADJACENT TO ZINC FINGER DOMAIN PROTEIN 1A"/>
    <property type="match status" value="1"/>
</dbReference>
<dbReference type="PRINTS" id="PR00503">
    <property type="entry name" value="BROMODOMAIN"/>
</dbReference>
<dbReference type="PROSITE" id="PS50827">
    <property type="entry name" value="DDT"/>
    <property type="match status" value="1"/>
</dbReference>
<proteinExistence type="predicted"/>
<dbReference type="InterPro" id="IPR047171">
    <property type="entry name" value="BAZ1A"/>
</dbReference>
<dbReference type="PROSITE" id="PS51136">
    <property type="entry name" value="WAC"/>
    <property type="match status" value="1"/>
</dbReference>
<dbReference type="SUPFAM" id="SSF47370">
    <property type="entry name" value="Bromodomain"/>
    <property type="match status" value="1"/>
</dbReference>
<evidence type="ECO:0000313" key="12">
    <source>
        <dbReference type="Proteomes" id="UP000292052"/>
    </source>
</evidence>
<sequence length="733" mass="85009">MPLLKKKPFEKAAMPTFLRDDEEVFFCAATNEIFRDYEDFSERMFLCNSMVWTCSLTGKANLTYAEALESEENARKNLKGFPAELKTPILYLAGKTKRTAFGDMAEDVFTYAKDRYFIGENVETSFTETKWKDSHVLQVIAPSSDNIKVASKNGNVENYHHHPPAALYKYEIEHLDADDEDISEIMIVDYNQIRRKKGMFSRERCKLFLKQHVEQNDKGVFVIKLSTVESYNLNRITFEQIFDGPLPEFDASKKFGKMVNGKKTRQESLHKFLTKSNNDVKNGNNIELLEKIKKREEEYKLHRQQKKEREMALKQKKKEENMLLSKHFKDWYKPKEDLELTDQKKLPIATPVKTNVPDEYFGDMIMVLEFVNSFSKLLSPKDFFPGGLTIEIMERALTKNEVAGPLIDLIQMLLTALFNVQDEEASQYKTEIENPSSIKQEDTSDNMNLREATRLATIASSWNESNLNLSKELDKLEMETKKKKDENERKIEEFRKSSYDKEVVMGQDRALRQYLKLESVPGFFVNFEEKNPGICLNSVIKQNPNLVNATRDETLAHIKKLLQETNSSDKENSPSKNPKKLNDKNYSNGAVVQRTGVMNGQRRCAAKALFKIHDFAKSLRQLSESDDSSEEEVINKRSVRREEGRTDLPLHNAALHEVLSEIMKDYNAWPFLRPVQKTEVPDYYDVITKPMDFGTIKYKLNMGEYQEDAQFMSDALLVFQNCNTYNHTEDDVY</sequence>
<reference evidence="11 12" key="1">
    <citation type="submission" date="2017-03" db="EMBL/GenBank/DDBJ databases">
        <title>Genome of the blue death feigning beetle - Asbolus verrucosus.</title>
        <authorList>
            <person name="Rider S.D."/>
        </authorList>
    </citation>
    <scope>NUCLEOTIDE SEQUENCE [LARGE SCALE GENOMIC DNA]</scope>
    <source>
        <strain evidence="11">Butters</strain>
        <tissue evidence="11">Head and leg muscle</tissue>
    </source>
</reference>
<comment type="caution">
    <text evidence="11">The sequence shown here is derived from an EMBL/GenBank/DDBJ whole genome shotgun (WGS) entry which is preliminary data.</text>
</comment>
<evidence type="ECO:0000256" key="1">
    <source>
        <dbReference type="ARBA" id="ARBA00004123"/>
    </source>
</evidence>
<dbReference type="InterPro" id="IPR001487">
    <property type="entry name" value="Bromodomain"/>
</dbReference>